<reference evidence="1" key="1">
    <citation type="submission" date="2021-05" db="EMBL/GenBank/DDBJ databases">
        <authorList>
            <person name="Alioto T."/>
            <person name="Alioto T."/>
            <person name="Gomez Garrido J."/>
        </authorList>
    </citation>
    <scope>NUCLEOTIDE SEQUENCE</scope>
</reference>
<dbReference type="EMBL" id="HBUF01347275">
    <property type="protein sequence ID" value="CAG6710632.1"/>
    <property type="molecule type" value="Transcribed_RNA"/>
</dbReference>
<dbReference type="EMBL" id="HBUF01347280">
    <property type="protein sequence ID" value="CAG6710647.1"/>
    <property type="molecule type" value="Transcribed_RNA"/>
</dbReference>
<organism evidence="1">
    <name type="scientific">Cacopsylla melanoneura</name>
    <dbReference type="NCBI Taxonomy" id="428564"/>
    <lineage>
        <taxon>Eukaryota</taxon>
        <taxon>Metazoa</taxon>
        <taxon>Ecdysozoa</taxon>
        <taxon>Arthropoda</taxon>
        <taxon>Hexapoda</taxon>
        <taxon>Insecta</taxon>
        <taxon>Pterygota</taxon>
        <taxon>Neoptera</taxon>
        <taxon>Paraneoptera</taxon>
        <taxon>Hemiptera</taxon>
        <taxon>Sternorrhyncha</taxon>
        <taxon>Psylloidea</taxon>
        <taxon>Psyllidae</taxon>
        <taxon>Psyllinae</taxon>
        <taxon>Cacopsylla</taxon>
    </lineage>
</organism>
<dbReference type="EMBL" id="HBUF01347277">
    <property type="protein sequence ID" value="CAG6710638.1"/>
    <property type="molecule type" value="Transcribed_RNA"/>
</dbReference>
<dbReference type="EMBL" id="HBUF01347279">
    <property type="protein sequence ID" value="CAG6710644.1"/>
    <property type="molecule type" value="Transcribed_RNA"/>
</dbReference>
<accession>A0A8D8UNW3</accession>
<dbReference type="EMBL" id="HBUF01347278">
    <property type="protein sequence ID" value="CAG6710641.1"/>
    <property type="molecule type" value="Transcribed_RNA"/>
</dbReference>
<sequence>MSIQSIIQSRNKLETLTTQDHKQILEMFITREQGCKQFLKQATTQSHKLILKQIQATIIKEIQDPRLTLAATTTFLSQTMNRVIIQTRIPDTILRDKPQ</sequence>
<protein>
    <submittedName>
        <fullName evidence="1">Uncharacterized protein</fullName>
    </submittedName>
</protein>
<dbReference type="EMBL" id="HBUF01347276">
    <property type="protein sequence ID" value="CAG6710635.1"/>
    <property type="molecule type" value="Transcribed_RNA"/>
</dbReference>
<dbReference type="AlphaFoldDB" id="A0A8D8UNW3"/>
<name>A0A8D8UNW3_9HEMI</name>
<evidence type="ECO:0000313" key="1">
    <source>
        <dbReference type="EMBL" id="CAG6710635.1"/>
    </source>
</evidence>
<proteinExistence type="predicted"/>